<accession>A0ACA9S1B2</accession>
<name>A0ACA9S1B2_9GLOM</name>
<reference evidence="1" key="1">
    <citation type="submission" date="2021-06" db="EMBL/GenBank/DDBJ databases">
        <authorList>
            <person name="Kallberg Y."/>
            <person name="Tangrot J."/>
            <person name="Rosling A."/>
        </authorList>
    </citation>
    <scope>NUCLEOTIDE SEQUENCE</scope>
    <source>
        <strain evidence="1">MA461A</strain>
    </source>
</reference>
<evidence type="ECO:0000313" key="2">
    <source>
        <dbReference type="Proteomes" id="UP000789920"/>
    </source>
</evidence>
<comment type="caution">
    <text evidence="1">The sequence shown here is derived from an EMBL/GenBank/DDBJ whole genome shotgun (WGS) entry which is preliminary data.</text>
</comment>
<feature type="non-terminal residue" evidence="1">
    <location>
        <position position="1"/>
    </location>
</feature>
<sequence>LDAGPNILQELENCMNSFISKYIPKEKVACKRNKSQQEDEDEISNS</sequence>
<protein>
    <submittedName>
        <fullName evidence="1">14014_t:CDS:1</fullName>
    </submittedName>
</protein>
<dbReference type="Proteomes" id="UP000789920">
    <property type="component" value="Unassembled WGS sequence"/>
</dbReference>
<organism evidence="1 2">
    <name type="scientific">Racocetra persica</name>
    <dbReference type="NCBI Taxonomy" id="160502"/>
    <lineage>
        <taxon>Eukaryota</taxon>
        <taxon>Fungi</taxon>
        <taxon>Fungi incertae sedis</taxon>
        <taxon>Mucoromycota</taxon>
        <taxon>Glomeromycotina</taxon>
        <taxon>Glomeromycetes</taxon>
        <taxon>Diversisporales</taxon>
        <taxon>Gigasporaceae</taxon>
        <taxon>Racocetra</taxon>
    </lineage>
</organism>
<evidence type="ECO:0000313" key="1">
    <source>
        <dbReference type="EMBL" id="CAG8822097.1"/>
    </source>
</evidence>
<proteinExistence type="predicted"/>
<gene>
    <name evidence="1" type="ORF">RPERSI_LOCUS25727</name>
</gene>
<feature type="non-terminal residue" evidence="1">
    <location>
        <position position="46"/>
    </location>
</feature>
<keyword evidence="2" id="KW-1185">Reference proteome</keyword>
<dbReference type="EMBL" id="CAJVQC010085777">
    <property type="protein sequence ID" value="CAG8822097.1"/>
    <property type="molecule type" value="Genomic_DNA"/>
</dbReference>